<protein>
    <submittedName>
        <fullName evidence="6">EGF-like domain-containing protein</fullName>
    </submittedName>
</protein>
<keyword evidence="5" id="KW-1185">Reference proteome</keyword>
<keyword evidence="2" id="KW-0812">Transmembrane</keyword>
<dbReference type="OMA" id="CCEHFAK"/>
<comment type="caution">
    <text evidence="1">Lacks conserved residue(s) required for the propagation of feature annotation.</text>
</comment>
<evidence type="ECO:0000313" key="4">
    <source>
        <dbReference type="EMBL" id="VDL77877.1"/>
    </source>
</evidence>
<keyword evidence="2" id="KW-1133">Transmembrane helix</keyword>
<dbReference type="Gene3D" id="2.10.25.10">
    <property type="entry name" value="Laminin"/>
    <property type="match status" value="1"/>
</dbReference>
<dbReference type="WBParaSite" id="NBR_0001428701-mRNA-1">
    <property type="protein sequence ID" value="NBR_0001428701-mRNA-1"/>
    <property type="gene ID" value="NBR_0001428701"/>
</dbReference>
<name>A0A0N4YCL4_NIPBR</name>
<gene>
    <name evidence="4" type="ORF">NBR_LOCUS14288</name>
</gene>
<feature type="disulfide bond" evidence="1">
    <location>
        <begin position="80"/>
        <end position="89"/>
    </location>
</feature>
<evidence type="ECO:0000313" key="6">
    <source>
        <dbReference type="WBParaSite" id="NBR_0001428701-mRNA-1"/>
    </source>
</evidence>
<keyword evidence="1" id="KW-1015">Disulfide bond</keyword>
<reference evidence="6" key="1">
    <citation type="submission" date="2017-02" db="UniProtKB">
        <authorList>
            <consortium name="WormBaseParasite"/>
        </authorList>
    </citation>
    <scope>IDENTIFICATION</scope>
</reference>
<dbReference type="Proteomes" id="UP000271162">
    <property type="component" value="Unassembled WGS sequence"/>
</dbReference>
<evidence type="ECO:0000259" key="3">
    <source>
        <dbReference type="PROSITE" id="PS50026"/>
    </source>
</evidence>
<dbReference type="PROSITE" id="PS01186">
    <property type="entry name" value="EGF_2"/>
    <property type="match status" value="1"/>
</dbReference>
<dbReference type="EMBL" id="UYSL01021304">
    <property type="protein sequence ID" value="VDL77877.1"/>
    <property type="molecule type" value="Genomic_DNA"/>
</dbReference>
<evidence type="ECO:0000256" key="1">
    <source>
        <dbReference type="PROSITE-ProRule" id="PRU00076"/>
    </source>
</evidence>
<accession>A0A0N4YCL4</accession>
<evidence type="ECO:0000256" key="2">
    <source>
        <dbReference type="SAM" id="Phobius"/>
    </source>
</evidence>
<dbReference type="PROSITE" id="PS00022">
    <property type="entry name" value="EGF_1"/>
    <property type="match status" value="1"/>
</dbReference>
<dbReference type="AlphaFoldDB" id="A0A0N4YCL4"/>
<keyword evidence="1" id="KW-0245">EGF-like domain</keyword>
<dbReference type="STRING" id="27835.A0A0N4YCL4"/>
<dbReference type="InterPro" id="IPR000742">
    <property type="entry name" value="EGF"/>
</dbReference>
<feature type="domain" description="EGF-like" evidence="3">
    <location>
        <begin position="56"/>
        <end position="90"/>
    </location>
</feature>
<reference evidence="4 5" key="2">
    <citation type="submission" date="2018-11" db="EMBL/GenBank/DDBJ databases">
        <authorList>
            <consortium name="Pathogen Informatics"/>
        </authorList>
    </citation>
    <scope>NUCLEOTIDE SEQUENCE [LARGE SCALE GENOMIC DNA]</scope>
</reference>
<feature type="transmembrane region" description="Helical" evidence="2">
    <location>
        <begin position="127"/>
        <end position="149"/>
    </location>
</feature>
<keyword evidence="2" id="KW-0472">Membrane</keyword>
<proteinExistence type="predicted"/>
<evidence type="ECO:0000313" key="5">
    <source>
        <dbReference type="Proteomes" id="UP000271162"/>
    </source>
</evidence>
<organism evidence="6">
    <name type="scientific">Nippostrongylus brasiliensis</name>
    <name type="common">Rat hookworm</name>
    <dbReference type="NCBI Taxonomy" id="27835"/>
    <lineage>
        <taxon>Eukaryota</taxon>
        <taxon>Metazoa</taxon>
        <taxon>Ecdysozoa</taxon>
        <taxon>Nematoda</taxon>
        <taxon>Chromadorea</taxon>
        <taxon>Rhabditida</taxon>
        <taxon>Rhabditina</taxon>
        <taxon>Rhabditomorpha</taxon>
        <taxon>Strongyloidea</taxon>
        <taxon>Heligmosomidae</taxon>
        <taxon>Nippostrongylus</taxon>
    </lineage>
</organism>
<sequence length="191" mass="21956">MAALRRNKPCVHGELENDLCYCKDGWTGASCHRRMNCDGYEREKNGSCIQCLKGWTGNDCDAIDCSGHGTPNYDLTSCNCEKPYSGQFCEKFITKDVYSYYNMIVSRTGQFCEKFITKDVYSYYNMIVSRTGAIGVITCIPLFLIYLTCDRYAKRRQRERVEKHLTGTLITHPEKTVDRAVISHLLYNDKD</sequence>
<dbReference type="PROSITE" id="PS50026">
    <property type="entry name" value="EGF_3"/>
    <property type="match status" value="1"/>
</dbReference>